<name>A0A7K3QVF0_9ACTN</name>
<dbReference type="Proteomes" id="UP000470520">
    <property type="component" value="Unassembled WGS sequence"/>
</dbReference>
<sequence length="55" mass="5830">MDLFDPATIEQFAGYFLRGIDAALADPDRPVARLRLMDGGELAQLLALGTGGDHG</sequence>
<organism evidence="1 2">
    <name type="scientific">Streptomyces bauhiniae</name>
    <dbReference type="NCBI Taxonomy" id="2340725"/>
    <lineage>
        <taxon>Bacteria</taxon>
        <taxon>Bacillati</taxon>
        <taxon>Actinomycetota</taxon>
        <taxon>Actinomycetes</taxon>
        <taxon>Kitasatosporales</taxon>
        <taxon>Streptomycetaceae</taxon>
        <taxon>Streptomyces</taxon>
    </lineage>
</organism>
<gene>
    <name evidence="1" type="ORF">G3I21_19660</name>
</gene>
<accession>A0A7K3QVF0</accession>
<dbReference type="Gene3D" id="3.30.559.30">
    <property type="entry name" value="Nonribosomal peptide synthetase, condensation domain"/>
    <property type="match status" value="1"/>
</dbReference>
<evidence type="ECO:0000313" key="2">
    <source>
        <dbReference type="Proteomes" id="UP000470520"/>
    </source>
</evidence>
<protein>
    <submittedName>
        <fullName evidence="1">Uncharacterized protein</fullName>
    </submittedName>
</protein>
<comment type="caution">
    <text evidence="1">The sequence shown here is derived from an EMBL/GenBank/DDBJ whole genome shotgun (WGS) entry which is preliminary data.</text>
</comment>
<evidence type="ECO:0000313" key="1">
    <source>
        <dbReference type="EMBL" id="NEB93882.1"/>
    </source>
</evidence>
<proteinExistence type="predicted"/>
<dbReference type="EMBL" id="JAAGMR010000223">
    <property type="protein sequence ID" value="NEB93882.1"/>
    <property type="molecule type" value="Genomic_DNA"/>
</dbReference>
<reference evidence="1 2" key="1">
    <citation type="submission" date="2020-01" db="EMBL/GenBank/DDBJ databases">
        <title>Insect and environment-associated Actinomycetes.</title>
        <authorList>
            <person name="Currrie C."/>
            <person name="Chevrette M."/>
            <person name="Carlson C."/>
            <person name="Stubbendieck R."/>
            <person name="Wendt-Pienkowski E."/>
        </authorList>
    </citation>
    <scope>NUCLEOTIDE SEQUENCE [LARGE SCALE GENOMIC DNA]</scope>
    <source>
        <strain evidence="1 2">SID7754</strain>
    </source>
</reference>
<dbReference type="AlphaFoldDB" id="A0A7K3QVF0"/>